<keyword evidence="2" id="KW-1185">Reference proteome</keyword>
<reference evidence="1 2" key="1">
    <citation type="submission" date="2013-08" db="EMBL/GenBank/DDBJ databases">
        <authorList>
            <person name="Weinstock G."/>
            <person name="Sodergren E."/>
            <person name="Wylie T."/>
            <person name="Fulton L."/>
            <person name="Fulton R."/>
            <person name="Fronick C."/>
            <person name="O'Laughlin M."/>
            <person name="Godfrey J."/>
            <person name="Miner T."/>
            <person name="Herter B."/>
            <person name="Appelbaum E."/>
            <person name="Cordes M."/>
            <person name="Lek S."/>
            <person name="Wollam A."/>
            <person name="Pepin K.H."/>
            <person name="Palsikar V.B."/>
            <person name="Mitreva M."/>
            <person name="Wilson R.K."/>
        </authorList>
    </citation>
    <scope>NUCLEOTIDE SEQUENCE [LARGE SCALE GENOMIC DNA]</scope>
    <source>
        <strain evidence="1 2">ATCC 700627</strain>
    </source>
</reference>
<dbReference type="NCBIfam" id="NF033559">
    <property type="entry name" value="transpos_IS1634"/>
    <property type="match status" value="1"/>
</dbReference>
<evidence type="ECO:0008006" key="3">
    <source>
        <dbReference type="Google" id="ProtNLM"/>
    </source>
</evidence>
<evidence type="ECO:0000313" key="2">
    <source>
        <dbReference type="Proteomes" id="UP000016637"/>
    </source>
</evidence>
<name>U2S9P5_9BACL</name>
<dbReference type="Proteomes" id="UP000016637">
    <property type="component" value="Unassembled WGS sequence"/>
</dbReference>
<dbReference type="InterPro" id="IPR047654">
    <property type="entry name" value="IS1634_transpos"/>
</dbReference>
<evidence type="ECO:0000313" key="1">
    <source>
        <dbReference type="EMBL" id="ERK59487.1"/>
    </source>
</evidence>
<dbReference type="RefSeq" id="WP_021752973.1">
    <property type="nucleotide sequence ID" value="NZ_KI271835.1"/>
</dbReference>
<sequence length="427" mass="50406">MAYIKVTKNREGKKHVYLVEGYREGDKVKQRTIHTYGRLDKLEQEEPGILERLKKEAKEGKFNKDNYIDVTYDLEAPMNEPDKIYGWKIIDSIYKELKIEKFLEKYEDKKRSDKITNILRLLTIQRILKPNSKISSYKAQEELYGNWEINLNSIYRGLDKLDEIKEELQIHLHKEISKITNRKATLVFYDVTNYYFETEEPEKLQNKAQEDEKTKEKFEKEIRRKGASKENRPNPIVQLGLFMDTNGIPISYKLFKGNQTDPVTYLPAIETIKKQFGIERLIVVADKAMNSEKNVSYMGKSKDGWLFSQKHRGKRGASKEIQNFILEESNWEINEEMTFAKKSFIRERKIGKETIKEKVLVTWSKKYALREQARREGAIDYAKKLTQPQLYRMTSKKGGKKYLEVRLIDPKTGEILPYKPKVTIDEE</sequence>
<dbReference type="eggNOG" id="COG5421">
    <property type="taxonomic scope" value="Bacteria"/>
</dbReference>
<dbReference type="HOGENOM" id="CLU_022426_0_0_9"/>
<dbReference type="EMBL" id="AWVP01000028">
    <property type="protein sequence ID" value="ERK59487.1"/>
    <property type="molecule type" value="Genomic_DNA"/>
</dbReference>
<comment type="caution">
    <text evidence="1">The sequence shown here is derived from an EMBL/GenBank/DDBJ whole genome shotgun (WGS) entry which is preliminary data.</text>
</comment>
<accession>U2S9P5</accession>
<feature type="non-terminal residue" evidence="1">
    <location>
        <position position="427"/>
    </location>
</feature>
<proteinExistence type="predicted"/>
<organism evidence="1 2">
    <name type="scientific">Gemella bergeri ATCC 700627</name>
    <dbReference type="NCBI Taxonomy" id="1321820"/>
    <lineage>
        <taxon>Bacteria</taxon>
        <taxon>Bacillati</taxon>
        <taxon>Bacillota</taxon>
        <taxon>Bacilli</taxon>
        <taxon>Bacillales</taxon>
        <taxon>Gemellaceae</taxon>
        <taxon>Gemella</taxon>
    </lineage>
</organism>
<protein>
    <recommendedName>
        <fullName evidence="3">Transposase, IS4 family</fullName>
    </recommendedName>
</protein>
<gene>
    <name evidence="1" type="ORF">HMPREF1983_00530</name>
</gene>
<dbReference type="AlphaFoldDB" id="U2S9P5"/>